<reference evidence="9 10" key="1">
    <citation type="journal article" date="2016" name="Nat. Commun.">
        <title>Thousands of microbial genomes shed light on interconnected biogeochemical processes in an aquifer system.</title>
        <authorList>
            <person name="Anantharaman K."/>
            <person name="Brown C.T."/>
            <person name="Hug L.A."/>
            <person name="Sharon I."/>
            <person name="Castelle C.J."/>
            <person name="Probst A.J."/>
            <person name="Thomas B.C."/>
            <person name="Singh A."/>
            <person name="Wilkins M.J."/>
            <person name="Karaoz U."/>
            <person name="Brodie E.L."/>
            <person name="Williams K.H."/>
            <person name="Hubbard S.S."/>
            <person name="Banfield J.F."/>
        </authorList>
    </citation>
    <scope>NUCLEOTIDE SEQUENCE [LARGE SCALE GENOMIC DNA]</scope>
</reference>
<comment type="caution">
    <text evidence="9">The sequence shown here is derived from an EMBL/GenBank/DDBJ whole genome shotgun (WGS) entry which is preliminary data.</text>
</comment>
<dbReference type="InterPro" id="IPR051473">
    <property type="entry name" value="P2Ox-like"/>
</dbReference>
<evidence type="ECO:0000256" key="3">
    <source>
        <dbReference type="ARBA" id="ARBA00022630"/>
    </source>
</evidence>
<evidence type="ECO:0000256" key="4">
    <source>
        <dbReference type="ARBA" id="ARBA00022827"/>
    </source>
</evidence>
<proteinExistence type="inferred from homology"/>
<comment type="cofactor">
    <cofactor evidence="1">
        <name>FAD</name>
        <dbReference type="ChEBI" id="CHEBI:57692"/>
    </cofactor>
</comment>
<evidence type="ECO:0000256" key="1">
    <source>
        <dbReference type="ARBA" id="ARBA00001974"/>
    </source>
</evidence>
<dbReference type="SUPFAM" id="SSF54373">
    <property type="entry name" value="FAD-linked reductases, C-terminal domain"/>
    <property type="match status" value="1"/>
</dbReference>
<organism evidence="9 10">
    <name type="scientific">Candidatus Zambryskibacteria bacterium RIFCSPHIGHO2_02_FULL_43_37</name>
    <dbReference type="NCBI Taxonomy" id="1802749"/>
    <lineage>
        <taxon>Bacteria</taxon>
        <taxon>Candidatus Zambryskiibacteriota</taxon>
    </lineage>
</organism>
<dbReference type="PANTHER" id="PTHR42784">
    <property type="entry name" value="PYRANOSE 2-OXIDASE"/>
    <property type="match status" value="1"/>
</dbReference>
<dbReference type="Pfam" id="PF05199">
    <property type="entry name" value="GMC_oxred_C"/>
    <property type="match status" value="1"/>
</dbReference>
<feature type="domain" description="Glucose-methanol-choline oxidoreductase C-terminal" evidence="8">
    <location>
        <begin position="328"/>
        <end position="449"/>
    </location>
</feature>
<dbReference type="Pfam" id="PF00732">
    <property type="entry name" value="GMC_oxred_N"/>
    <property type="match status" value="1"/>
</dbReference>
<dbReference type="GO" id="GO:0050660">
    <property type="term" value="F:flavin adenine dinucleotide binding"/>
    <property type="evidence" value="ECO:0007669"/>
    <property type="project" value="InterPro"/>
</dbReference>
<evidence type="ECO:0008006" key="11">
    <source>
        <dbReference type="Google" id="ProtNLM"/>
    </source>
</evidence>
<dbReference type="InterPro" id="IPR003953">
    <property type="entry name" value="FAD-dep_OxRdtase_2_FAD-bd"/>
</dbReference>
<dbReference type="Gene3D" id="3.50.50.60">
    <property type="entry name" value="FAD/NAD(P)-binding domain"/>
    <property type="match status" value="2"/>
</dbReference>
<protein>
    <recommendedName>
        <fullName evidence="11">Glucose-methanol-choline oxidoreductase C-terminal domain-containing protein</fullName>
    </recommendedName>
</protein>
<accession>A0A1G2THU6</accession>
<keyword evidence="4" id="KW-0274">FAD</keyword>
<comment type="similarity">
    <text evidence="2">Belongs to the GMC oxidoreductase family.</text>
</comment>
<dbReference type="InterPro" id="IPR000172">
    <property type="entry name" value="GMC_OxRdtase_N"/>
</dbReference>
<feature type="domain" description="Glucose-methanol-choline oxidoreductase N-terminal" evidence="6">
    <location>
        <begin position="151"/>
        <end position="232"/>
    </location>
</feature>
<keyword evidence="3" id="KW-0285">Flavoprotein</keyword>
<gene>
    <name evidence="9" type="ORF">A3D49_01975</name>
</gene>
<feature type="domain" description="FAD-dependent oxidoreductase 2 FAD-binding" evidence="7">
    <location>
        <begin position="15"/>
        <end position="53"/>
    </location>
</feature>
<evidence type="ECO:0000256" key="5">
    <source>
        <dbReference type="ARBA" id="ARBA00023002"/>
    </source>
</evidence>
<dbReference type="InterPro" id="IPR036188">
    <property type="entry name" value="FAD/NAD-bd_sf"/>
</dbReference>
<evidence type="ECO:0000313" key="10">
    <source>
        <dbReference type="Proteomes" id="UP000177279"/>
    </source>
</evidence>
<dbReference type="Proteomes" id="UP000177279">
    <property type="component" value="Unassembled WGS sequence"/>
</dbReference>
<dbReference type="SUPFAM" id="SSF51905">
    <property type="entry name" value="FAD/NAD(P)-binding domain"/>
    <property type="match status" value="1"/>
</dbReference>
<keyword evidence="5" id="KW-0560">Oxidoreductase</keyword>
<evidence type="ECO:0000313" key="9">
    <source>
        <dbReference type="EMBL" id="OHA96857.1"/>
    </source>
</evidence>
<dbReference type="GO" id="GO:0016614">
    <property type="term" value="F:oxidoreductase activity, acting on CH-OH group of donors"/>
    <property type="evidence" value="ECO:0007669"/>
    <property type="project" value="InterPro"/>
</dbReference>
<evidence type="ECO:0000256" key="2">
    <source>
        <dbReference type="ARBA" id="ARBA00010790"/>
    </source>
</evidence>
<dbReference type="PANTHER" id="PTHR42784:SF1">
    <property type="entry name" value="PYRANOSE 2-OXIDASE"/>
    <property type="match status" value="1"/>
</dbReference>
<dbReference type="EMBL" id="MHVS01000003">
    <property type="protein sequence ID" value="OHA96857.1"/>
    <property type="molecule type" value="Genomic_DNA"/>
</dbReference>
<dbReference type="InterPro" id="IPR007867">
    <property type="entry name" value="GMC_OxRtase_C"/>
</dbReference>
<sequence>MIGTLDKAKLKERYDICIVGSGPSGMTLAAELAYSGLKIAMIESGSFKRSSLAEELKEVQSEKLPIKANSRERVVGGASSTWGGLSALLDPADLAHWPLSFDELLPYLKAAAKYHFPSLETFQNPSGTGWKFKNLADKLFVAVRPPFNFTSLVNIFNRKGVDLYTEATVAKLVSQNGRIKKVLCRSVDGQGFEVSAEIFILACGGIENSRLLLVSGLGNEYDQVGRYFMNHPKGYAGRLHLSKPLPVNNYYLPRVVGGRMVYAGLRLEEELQKEKGLLNACVQFEPDLGIFQKYAFAIWRRMPGFSTKVLTIFLPRTLRARWFADMEPRAENRVILSDKLDRFGSPLPKVVYDLSERDKATLEELFSQLRSGVERLELGKLTGTAADVLKVVKDDASHHLGGTRMGLSPQESVVNTECRVHSSENLYVVGGSVFPSAGCASPTMTMVALSIRLAEHVKSKLASKPRRTFKNQTSRTSSQKILIIGAGNRVRGDVLPVLESLPGFEITGIFARHASSLFGAHRSYDVRTMESLSVENLKGARFLYVSVPRETLAQVLSDLPGASSLEVIIDTPVLPAVKKYAHKFKRIHVAEDSVFLPWLDGLKGREVKEIECSQSVFRYHGMALVKAFGPINYGYRLGNKLYLKAGNTKVKIIEPRDYASGKLKIDGQEPDLTAIIAELIPEERGLLGEIKSTDTIVSKMGELKRVGLRRLLLAASRGEETWSLEEGLNDVRIDWLLHKVWIYLSI</sequence>
<evidence type="ECO:0000259" key="6">
    <source>
        <dbReference type="Pfam" id="PF00732"/>
    </source>
</evidence>
<evidence type="ECO:0000259" key="7">
    <source>
        <dbReference type="Pfam" id="PF00890"/>
    </source>
</evidence>
<dbReference type="AlphaFoldDB" id="A0A1G2THU6"/>
<name>A0A1G2THU6_9BACT</name>
<dbReference type="Pfam" id="PF00890">
    <property type="entry name" value="FAD_binding_2"/>
    <property type="match status" value="1"/>
</dbReference>
<evidence type="ECO:0000259" key="8">
    <source>
        <dbReference type="Pfam" id="PF05199"/>
    </source>
</evidence>